<dbReference type="RefSeq" id="WP_226638293.1">
    <property type="nucleotide sequence ID" value="NZ_JALHAT010000040.1"/>
</dbReference>
<keyword evidence="2" id="KW-1185">Reference proteome</keyword>
<dbReference type="EMBL" id="JALHAT010000040">
    <property type="protein sequence ID" value="MCJ1962390.1"/>
    <property type="molecule type" value="Genomic_DNA"/>
</dbReference>
<evidence type="ECO:0000313" key="2">
    <source>
        <dbReference type="Proteomes" id="UP001162802"/>
    </source>
</evidence>
<evidence type="ECO:0008006" key="3">
    <source>
        <dbReference type="Google" id="ProtNLM"/>
    </source>
</evidence>
<proteinExistence type="predicted"/>
<reference evidence="1" key="1">
    <citation type="submission" date="2022-03" db="EMBL/GenBank/DDBJ databases">
        <title>Identification of a novel bacterium isolated from mangrove sediments.</title>
        <authorList>
            <person name="Pan X."/>
        </authorList>
    </citation>
    <scope>NUCLEOTIDE SEQUENCE</scope>
    <source>
        <strain evidence="1">B2637</strain>
    </source>
</reference>
<accession>A0ABT0AGV1</accession>
<name>A0ABT0AGV1_9SPHN</name>
<organism evidence="1 2">
    <name type="scientific">Novosphingobium mangrovi</name>
    <name type="common">ex Hu et al. 2023</name>
    <dbReference type="NCBI Taxonomy" id="2930094"/>
    <lineage>
        <taxon>Bacteria</taxon>
        <taxon>Pseudomonadati</taxon>
        <taxon>Pseudomonadota</taxon>
        <taxon>Alphaproteobacteria</taxon>
        <taxon>Sphingomonadales</taxon>
        <taxon>Sphingomonadaceae</taxon>
        <taxon>Novosphingobium</taxon>
    </lineage>
</organism>
<evidence type="ECO:0000313" key="1">
    <source>
        <dbReference type="EMBL" id="MCJ1962390.1"/>
    </source>
</evidence>
<gene>
    <name evidence="1" type="ORF">MTR65_16980</name>
</gene>
<sequence length="90" mass="9474">MSATLIALALFGCSDDGTACRRLEAQAPVATFQTRAECDRQLEDALETDAALRADAPTVYAQCLPSAQLAALGTGEVDLTRVGKVQFAQN</sequence>
<dbReference type="Proteomes" id="UP001162802">
    <property type="component" value="Unassembled WGS sequence"/>
</dbReference>
<protein>
    <recommendedName>
        <fullName evidence="3">Lipoprotein</fullName>
    </recommendedName>
</protein>
<comment type="caution">
    <text evidence="1">The sequence shown here is derived from an EMBL/GenBank/DDBJ whole genome shotgun (WGS) entry which is preliminary data.</text>
</comment>